<evidence type="ECO:0000256" key="3">
    <source>
        <dbReference type="ARBA" id="ARBA00047645"/>
    </source>
</evidence>
<dbReference type="SUPFAM" id="SSF54975">
    <property type="entry name" value="Acylphosphatase/BLUF domain-like"/>
    <property type="match status" value="1"/>
</dbReference>
<dbReference type="Proteomes" id="UP000199347">
    <property type="component" value="Unassembled WGS sequence"/>
</dbReference>
<accession>A0A1G5NKB9</accession>
<dbReference type="PANTHER" id="PTHR47268:SF4">
    <property type="entry name" value="ACYLPHOSPHATASE"/>
    <property type="match status" value="1"/>
</dbReference>
<proteinExistence type="inferred from homology"/>
<evidence type="ECO:0000256" key="4">
    <source>
        <dbReference type="PROSITE-ProRule" id="PRU00520"/>
    </source>
</evidence>
<dbReference type="GO" id="GO:0003998">
    <property type="term" value="F:acylphosphatase activity"/>
    <property type="evidence" value="ECO:0007669"/>
    <property type="project" value="UniProtKB-EC"/>
</dbReference>
<evidence type="ECO:0000313" key="8">
    <source>
        <dbReference type="Proteomes" id="UP000199347"/>
    </source>
</evidence>
<gene>
    <name evidence="7" type="ORF">SAMN03080610_02085</name>
</gene>
<dbReference type="PROSITE" id="PS51160">
    <property type="entry name" value="ACYLPHOSPHATASE_3"/>
    <property type="match status" value="1"/>
</dbReference>
<evidence type="ECO:0000256" key="2">
    <source>
        <dbReference type="ARBA" id="ARBA00012150"/>
    </source>
</evidence>
<dbReference type="PRINTS" id="PR00112">
    <property type="entry name" value="ACYLPHPHTASE"/>
</dbReference>
<name>A0A1G5NKB9_AFIMA</name>
<feature type="domain" description="Acylphosphatase-like" evidence="6">
    <location>
        <begin position="5"/>
        <end position="91"/>
    </location>
</feature>
<dbReference type="PROSITE" id="PS00151">
    <property type="entry name" value="ACYLPHOSPHATASE_2"/>
    <property type="match status" value="1"/>
</dbReference>
<sequence>MAEKTVRVVITGRVQGVSYRAWTKGKARDLGLSGWVANRSDGAVEAVFTGSVDDVDKMLAALHSGPALAFVDAVQVVAADKPQSGPFRVEHFDR</sequence>
<dbReference type="PANTHER" id="PTHR47268">
    <property type="entry name" value="ACYLPHOSPHATASE"/>
    <property type="match status" value="1"/>
</dbReference>
<dbReference type="InterPro" id="IPR036046">
    <property type="entry name" value="Acylphosphatase-like_dom_sf"/>
</dbReference>
<keyword evidence="4" id="KW-0378">Hydrolase</keyword>
<protein>
    <recommendedName>
        <fullName evidence="2 4">acylphosphatase</fullName>
        <ecNumber evidence="2 4">3.6.1.7</ecNumber>
    </recommendedName>
</protein>
<comment type="similarity">
    <text evidence="1 5">Belongs to the acylphosphatase family.</text>
</comment>
<evidence type="ECO:0000256" key="5">
    <source>
        <dbReference type="RuleBase" id="RU004168"/>
    </source>
</evidence>
<dbReference type="InterPro" id="IPR017968">
    <property type="entry name" value="Acylphosphatase_CS"/>
</dbReference>
<dbReference type="STRING" id="1120955.SAMN03080610_02085"/>
<comment type="catalytic activity">
    <reaction evidence="3 4">
        <text>an acyl phosphate + H2O = a carboxylate + phosphate + H(+)</text>
        <dbReference type="Rhea" id="RHEA:14965"/>
        <dbReference type="ChEBI" id="CHEBI:15377"/>
        <dbReference type="ChEBI" id="CHEBI:15378"/>
        <dbReference type="ChEBI" id="CHEBI:29067"/>
        <dbReference type="ChEBI" id="CHEBI:43474"/>
        <dbReference type="ChEBI" id="CHEBI:59918"/>
        <dbReference type="EC" id="3.6.1.7"/>
    </reaction>
</comment>
<dbReference type="EMBL" id="FMVW01000004">
    <property type="protein sequence ID" value="SCZ37060.1"/>
    <property type="molecule type" value="Genomic_DNA"/>
</dbReference>
<reference evidence="7 8" key="1">
    <citation type="submission" date="2016-10" db="EMBL/GenBank/DDBJ databases">
        <authorList>
            <person name="de Groot N.N."/>
        </authorList>
    </citation>
    <scope>NUCLEOTIDE SEQUENCE [LARGE SCALE GENOMIC DNA]</scope>
    <source>
        <strain evidence="7 8">DSM 2698</strain>
    </source>
</reference>
<evidence type="ECO:0000259" key="6">
    <source>
        <dbReference type="PROSITE" id="PS51160"/>
    </source>
</evidence>
<evidence type="ECO:0000313" key="7">
    <source>
        <dbReference type="EMBL" id="SCZ37060.1"/>
    </source>
</evidence>
<keyword evidence="8" id="KW-1185">Reference proteome</keyword>
<dbReference type="AlphaFoldDB" id="A0A1G5NKB9"/>
<dbReference type="InterPro" id="IPR020456">
    <property type="entry name" value="Acylphosphatase"/>
</dbReference>
<dbReference type="Gene3D" id="3.30.70.100">
    <property type="match status" value="1"/>
</dbReference>
<feature type="active site" evidence="4">
    <location>
        <position position="38"/>
    </location>
</feature>
<organism evidence="7 8">
    <name type="scientific">Afifella marina DSM 2698</name>
    <dbReference type="NCBI Taxonomy" id="1120955"/>
    <lineage>
        <taxon>Bacteria</taxon>
        <taxon>Pseudomonadati</taxon>
        <taxon>Pseudomonadota</taxon>
        <taxon>Alphaproteobacteria</taxon>
        <taxon>Hyphomicrobiales</taxon>
        <taxon>Afifellaceae</taxon>
        <taxon>Afifella</taxon>
    </lineage>
</organism>
<dbReference type="Pfam" id="PF00708">
    <property type="entry name" value="Acylphosphatase"/>
    <property type="match status" value="1"/>
</dbReference>
<feature type="active site" evidence="4">
    <location>
        <position position="20"/>
    </location>
</feature>
<dbReference type="InterPro" id="IPR001792">
    <property type="entry name" value="Acylphosphatase-like_dom"/>
</dbReference>
<dbReference type="EC" id="3.6.1.7" evidence="2 4"/>
<evidence type="ECO:0000256" key="1">
    <source>
        <dbReference type="ARBA" id="ARBA00005614"/>
    </source>
</evidence>